<dbReference type="NCBIfam" id="TIGR02206">
    <property type="entry name" value="intg_mem_TP0381"/>
    <property type="match status" value="1"/>
</dbReference>
<dbReference type="Pfam" id="PF14808">
    <property type="entry name" value="TMEM164"/>
    <property type="match status" value="1"/>
</dbReference>
<feature type="transmembrane region" description="Helical" evidence="1">
    <location>
        <begin position="215"/>
        <end position="239"/>
    </location>
</feature>
<dbReference type="OrthoDB" id="9813172at2"/>
<dbReference type="Proteomes" id="UP000070260">
    <property type="component" value="Plasmid pJFP838A"/>
</dbReference>
<evidence type="ECO:0000256" key="1">
    <source>
        <dbReference type="SAM" id="Phobius"/>
    </source>
</evidence>
<dbReference type="InterPro" id="IPR011737">
    <property type="entry name" value="CHP02206_TP0381"/>
</dbReference>
<keyword evidence="1" id="KW-1133">Transmembrane helix</keyword>
<feature type="transmembrane region" description="Helical" evidence="1">
    <location>
        <begin position="57"/>
        <end position="77"/>
    </location>
</feature>
<feature type="transmembrane region" description="Helical" evidence="1">
    <location>
        <begin position="145"/>
        <end position="164"/>
    </location>
</feature>
<evidence type="ECO:0000313" key="3">
    <source>
        <dbReference type="Proteomes" id="UP000070260"/>
    </source>
</evidence>
<organism evidence="2 3">
    <name type="scientific">Clostridium perfringens</name>
    <dbReference type="NCBI Taxonomy" id="1502"/>
    <lineage>
        <taxon>Bacteria</taxon>
        <taxon>Bacillati</taxon>
        <taxon>Bacillota</taxon>
        <taxon>Clostridia</taxon>
        <taxon>Eubacteriales</taxon>
        <taxon>Clostridiaceae</taxon>
        <taxon>Clostridium</taxon>
    </lineage>
</organism>
<dbReference type="RefSeq" id="WP_061429568.1">
    <property type="nucleotide sequence ID" value="NZ_CATNZX010000001.1"/>
</dbReference>
<name>A0A140GR01_CLOPF</name>
<feature type="transmembrane region" description="Helical" evidence="1">
    <location>
        <begin position="23"/>
        <end position="45"/>
    </location>
</feature>
<sequence>MTEFLKLSDEIFRTKTDEYSFPLFSYLHFKIILYLILISLIIFIFRNKIRKWKYKRIFEISLSCVLFSTQIFLALWYSRFPNLCLNESLPLYPCRISIIMSGIALIYKKNETAKSITYFWGIIGAIGAFSFPITNSYIFPHITYYSFYIGHYSLMIAGLYFIFVDKFRPTFHNVKCALIFSFIFVICAFIANSIFDSNYAFLNPPNGYKILKYMHINNVVTTSLLAYFIFILGIFVMYLPFAIKNYKKYNLFEISLIKK</sequence>
<feature type="transmembrane region" description="Helical" evidence="1">
    <location>
        <begin position="89"/>
        <end position="107"/>
    </location>
</feature>
<keyword evidence="1" id="KW-0472">Membrane</keyword>
<reference evidence="2 3" key="1">
    <citation type="journal article" date="2016" name="PLoS ONE">
        <title>Plasmid Characterization and Chromosome Analysis of Two netF+ Clostridium perfringens Isolates Associated with Foal and Canine Necrotizing Enteritis.</title>
        <authorList>
            <person name="Mehdizadeh Gohari I."/>
            <person name="Kropinski A.M."/>
            <person name="Weese S.J."/>
            <person name="Parreira V.R."/>
            <person name="Whitehead A.E."/>
            <person name="Boerlin P."/>
            <person name="Prescott J.F."/>
        </authorList>
    </citation>
    <scope>NUCLEOTIDE SEQUENCE [LARGE SCALE GENOMIC DNA]</scope>
    <source>
        <strain evidence="2 3">JP838</strain>
        <plasmid evidence="3">Plasmid pJFP838A</plasmid>
    </source>
</reference>
<keyword evidence="1" id="KW-0812">Transmembrane</keyword>
<dbReference type="PATRIC" id="fig|1502.177.peg.3250"/>
<protein>
    <submittedName>
        <fullName evidence="2">Putative membrane protein</fullName>
    </submittedName>
</protein>
<feature type="transmembrane region" description="Helical" evidence="1">
    <location>
        <begin position="119"/>
        <end position="139"/>
    </location>
</feature>
<geneLocation type="plasmid" evidence="2 3">
    <name>pJFP838A</name>
</geneLocation>
<dbReference type="EMBL" id="CP013615">
    <property type="protein sequence ID" value="AMN30960.1"/>
    <property type="molecule type" value="Genomic_DNA"/>
</dbReference>
<dbReference type="AlphaFoldDB" id="A0A140GR01"/>
<evidence type="ECO:0000313" key="2">
    <source>
        <dbReference type="EMBL" id="AMN30960.1"/>
    </source>
</evidence>
<accession>A0A140GR01</accession>
<gene>
    <name evidence="2" type="ORF">JFP838_pA0044</name>
</gene>
<proteinExistence type="predicted"/>
<keyword evidence="2" id="KW-0614">Plasmid</keyword>
<feature type="transmembrane region" description="Helical" evidence="1">
    <location>
        <begin position="176"/>
        <end position="195"/>
    </location>
</feature>